<name>A0A8S5UPN7_9CAUD</name>
<protein>
    <submittedName>
        <fullName evidence="1">Uncharacterized protein</fullName>
    </submittedName>
</protein>
<dbReference type="EMBL" id="BK016114">
    <property type="protein sequence ID" value="DAF96372.1"/>
    <property type="molecule type" value="Genomic_DNA"/>
</dbReference>
<accession>A0A8S5UPN7</accession>
<sequence length="33" mass="3695">MAINTHMLVHTLLESISSLDRTKTAKTILQSIQ</sequence>
<organism evidence="1">
    <name type="scientific">Podoviridae sp. ctG4L18</name>
    <dbReference type="NCBI Taxonomy" id="2825234"/>
    <lineage>
        <taxon>Viruses</taxon>
        <taxon>Duplodnaviria</taxon>
        <taxon>Heunggongvirae</taxon>
        <taxon>Uroviricota</taxon>
        <taxon>Caudoviricetes</taxon>
    </lineage>
</organism>
<reference evidence="1" key="1">
    <citation type="journal article" date="2021" name="Proc. Natl. Acad. Sci. U.S.A.">
        <title>A Catalog of Tens of Thousands of Viruses from Human Metagenomes Reveals Hidden Associations with Chronic Diseases.</title>
        <authorList>
            <person name="Tisza M.J."/>
            <person name="Buck C.B."/>
        </authorList>
    </citation>
    <scope>NUCLEOTIDE SEQUENCE</scope>
    <source>
        <strain evidence="1">CtG4L18</strain>
    </source>
</reference>
<evidence type="ECO:0000313" key="1">
    <source>
        <dbReference type="EMBL" id="DAF96372.1"/>
    </source>
</evidence>
<proteinExistence type="predicted"/>